<evidence type="ECO:0000313" key="3">
    <source>
        <dbReference type="EMBL" id="QDH88045.1"/>
    </source>
</evidence>
<proteinExistence type="predicted"/>
<evidence type="ECO:0000259" key="2">
    <source>
        <dbReference type="Pfam" id="PF08500"/>
    </source>
</evidence>
<reference evidence="3" key="1">
    <citation type="submission" date="2019-05" db="EMBL/GenBank/DDBJ databases">
        <title>Metatranscriptomic reconstruction reveals RNA viruses with the potential to shape carbon cycling in soil.</title>
        <authorList>
            <person name="Starr E.P."/>
            <person name="Nuccio E."/>
            <person name="Pett-Ridge J."/>
            <person name="Banfield J.F."/>
            <person name="Firestone M.K."/>
        </authorList>
    </citation>
    <scope>NUCLEOTIDE SEQUENCE</scope>
    <source>
        <strain evidence="3">H1_Bulk_Litter_5_scaffold_33063</strain>
    </source>
</reference>
<sequence length="191" mass="21852">MLLEVVGIFMACGAASAGISAAAVKTHLLWKRYRESFLTPAEEQLAQTEAGLVDAHLGDAEDALVDQPDHTPAQPHRRLGRRKRNQFVAAMVAQIKNEMGCPTRTPANLLVVRKKAHDIMKERGLRPSHMSLYMETVVGLVFVPSANEIIYERMHHSMEWRRRRRLFESTIKPPTFWSWLFADDQRYWVDG</sequence>
<keyword evidence="1" id="KW-0472">Membrane</keyword>
<gene>
    <name evidence="3" type="ORF">H1BulkLitter533063_000001</name>
</gene>
<organism evidence="3">
    <name type="scientific">Riboviria sp</name>
    <dbReference type="NCBI Taxonomy" id="2585031"/>
    <lineage>
        <taxon>Viruses</taxon>
        <taxon>Riboviria</taxon>
    </lineage>
</organism>
<accession>A0A514D354</accession>
<feature type="domain" description="Tombusvirus p33" evidence="2">
    <location>
        <begin position="69"/>
        <end position="146"/>
    </location>
</feature>
<keyword evidence="1" id="KW-0812">Transmembrane</keyword>
<name>A0A514D354_9VIRU</name>
<dbReference type="InterPro" id="IPR013707">
    <property type="entry name" value="Tombusvirus_p33"/>
</dbReference>
<protein>
    <recommendedName>
        <fullName evidence="2">Tombusvirus p33 domain-containing protein</fullName>
    </recommendedName>
</protein>
<dbReference type="GO" id="GO:0003968">
    <property type="term" value="F:RNA-directed RNA polymerase activity"/>
    <property type="evidence" value="ECO:0007669"/>
    <property type="project" value="InterPro"/>
</dbReference>
<evidence type="ECO:0000256" key="1">
    <source>
        <dbReference type="SAM" id="Phobius"/>
    </source>
</evidence>
<keyword evidence="1" id="KW-1133">Transmembrane helix</keyword>
<dbReference type="Pfam" id="PF08500">
    <property type="entry name" value="Tombus_P33"/>
    <property type="match status" value="1"/>
</dbReference>
<dbReference type="EMBL" id="MN033811">
    <property type="protein sequence ID" value="QDH88045.1"/>
    <property type="molecule type" value="Genomic_DNA"/>
</dbReference>
<feature type="transmembrane region" description="Helical" evidence="1">
    <location>
        <begin position="6"/>
        <end position="24"/>
    </location>
</feature>